<feature type="compositionally biased region" description="Acidic residues" evidence="7">
    <location>
        <begin position="93"/>
        <end position="107"/>
    </location>
</feature>
<proteinExistence type="inferred from homology"/>
<evidence type="ECO:0000256" key="6">
    <source>
        <dbReference type="ARBA" id="ARBA00023136"/>
    </source>
</evidence>
<dbReference type="OrthoDB" id="3183633at2"/>
<dbReference type="AlphaFoldDB" id="A0A4P6PYT8"/>
<evidence type="ECO:0000256" key="4">
    <source>
        <dbReference type="ARBA" id="ARBA00022679"/>
    </source>
</evidence>
<keyword evidence="6" id="KW-0472">Membrane</keyword>
<keyword evidence="4 8" id="KW-0808">Transferase</keyword>
<dbReference type="InterPro" id="IPR043148">
    <property type="entry name" value="TagF_C"/>
</dbReference>
<evidence type="ECO:0000256" key="5">
    <source>
        <dbReference type="ARBA" id="ARBA00022944"/>
    </source>
</evidence>
<comment type="similarity">
    <text evidence="2">Belongs to the CDP-glycerol glycerophosphotransferase family.</text>
</comment>
<feature type="compositionally biased region" description="Low complexity" evidence="7">
    <location>
        <begin position="64"/>
        <end position="76"/>
    </location>
</feature>
<name>A0A4P6PYT8_9ACTN</name>
<evidence type="ECO:0000256" key="1">
    <source>
        <dbReference type="ARBA" id="ARBA00004202"/>
    </source>
</evidence>
<dbReference type="Gene3D" id="3.40.50.12580">
    <property type="match status" value="1"/>
</dbReference>
<comment type="subcellular location">
    <subcellularLocation>
        <location evidence="1">Cell membrane</location>
        <topology evidence="1">Peripheral membrane protein</topology>
    </subcellularLocation>
</comment>
<dbReference type="GO" id="GO:0019350">
    <property type="term" value="P:teichoic acid biosynthetic process"/>
    <property type="evidence" value="ECO:0007669"/>
    <property type="project" value="UniProtKB-KW"/>
</dbReference>
<dbReference type="InterPro" id="IPR007554">
    <property type="entry name" value="Glycerophosphate_synth"/>
</dbReference>
<dbReference type="InterPro" id="IPR043149">
    <property type="entry name" value="TagF_N"/>
</dbReference>
<dbReference type="InterPro" id="IPR051612">
    <property type="entry name" value="Teichoic_Acid_Biosynth"/>
</dbReference>
<sequence length="1262" mass="140230">MPKFSVIVTFDVTEPHLQDSLDSLARQDQRRDEAEVVLVPVAARAGEDAGEADTGHAEPHSADSGESAAPADGAGDPVPPPVAAGVSSAAGTDEADEYDADPDDAEDAGTAAQQPQEAPDEESDEAVDTARTEGLSTAREFAAAPPAGLRTTLAERSAPSHGAARAAGAAASTGEYLMFVQGGDMLSSYALSYLGGCLDDSGSDLATGDVYRFNELGTRPSAAHRKVFARTRTGVDVRAHPALLSDRLHGNKLWRRSFWDHLPAGSFVLRTDAGGDPDRDTDLDVVRALFAACSIDVLVAPVHLLRDRDAVDDLATAPGLSRRLTALTELSTALSGPDREIWDSRALRSDVRSILLRMDGADDDARRVFLDLANAYLDTVARSVLDSLGPLHRLNYFLVRKRQEERLLETVTFQKSVELKKAPVVRRGLHYYLRYPFFEDAAAGVPREVYRADSELKVRQKTESVEWRDGRLVVSGRVGVVHLRAARRWHQQILAFAVDTETGRRTPVPVKVRRAAEYRLPDLPTAARHDFGGFEITLDPERLRTGGGWQSGSWQLELVVVNRGLVRRRIVGNPVSGPVERPPYQRVDEDVWVRPAWDGDRRLAVEVAPAKARLDGHRINRAGARPELVLSGEFVAPPAAEARWLRLTRAPGTARLEYPLEVDGARFCTRVPVDDIVDNAVDEGTRLLRQEHWTADLVTPDGQLAPVALPDEVESAAYEAVDGYHELAVQRTGNGYLRVRGGWAHPVVREVSWSGRNLVLEGRYSAPAGAGLVFKALGRDEEHPVSLTRDGAAFRAAFTPADIPTLSGTLPLSAGSYQLWARVRRGDGPATDVGAEVDAELLHRLPLRMETPERTYTFEDTGSEMPVLRVASDLRPEEKGTFAQQRLRDSVYPALREEPLQPGILFDSYTGRQFSDSPHSIYAELRSRGDWAEYPMSWLVKDGQVNLPGDLERVRHNGGDFYEALARSAYLVTNSRQPAWFARRPDQVVVQTWHGSMLKRIGFDIENIRGKARDYHEKLAWETKQWDYLVSPSPWATPILRRAFRFEGEILETGYPRNDIFFSPEREAIAARIRRLLGLPEDKKVVLYAPTWRDDKYYTRGKHKLDLHLDLQRMYEKLGEDHVLLVRRHPRVVDSVPAVGRDFVYDVSLYPEIMELFLITDVLVTDYSSMMFDFANTGRPMLFFTYDIESYRDNLRGFYFDFEETAPGPLLKTSDDVIGALVDVDEVAAAYGGKYREFTDRFCPLDDGNASARVADRVFGAG</sequence>
<reference evidence="8 9" key="1">
    <citation type="submission" date="2019-02" db="EMBL/GenBank/DDBJ databases">
        <authorList>
            <person name="Khodamoradi S."/>
            <person name="Hahnke R.L."/>
            <person name="Kaempfer P."/>
            <person name="Schumann P."/>
            <person name="Rohde M."/>
            <person name="Steinert M."/>
            <person name="Luzhetskyy A."/>
            <person name="Wink J."/>
            <person name="Ruckert C."/>
        </authorList>
    </citation>
    <scope>NUCLEOTIDE SEQUENCE [LARGE SCALE GENOMIC DNA]</scope>
    <source>
        <strain evidence="8 9">M2</strain>
    </source>
</reference>
<dbReference type="Gene3D" id="3.40.50.11820">
    <property type="match status" value="1"/>
</dbReference>
<dbReference type="Gene3D" id="3.90.550.10">
    <property type="entry name" value="Spore Coat Polysaccharide Biosynthesis Protein SpsA, Chain A"/>
    <property type="match status" value="1"/>
</dbReference>
<dbReference type="RefSeq" id="WP_131097721.1">
    <property type="nucleotide sequence ID" value="NZ_CP036455.1"/>
</dbReference>
<evidence type="ECO:0000256" key="3">
    <source>
        <dbReference type="ARBA" id="ARBA00022475"/>
    </source>
</evidence>
<keyword evidence="5" id="KW-0777">Teichoic acid biosynthesis</keyword>
<dbReference type="SUPFAM" id="SSF53448">
    <property type="entry name" value="Nucleotide-diphospho-sugar transferases"/>
    <property type="match status" value="1"/>
</dbReference>
<protein>
    <submittedName>
        <fullName evidence="8">CDP-glycerol:poly(Glycerophosphate) glycerophosphotransferase</fullName>
        <ecNumber evidence="8">2.7.8.12</ecNumber>
    </submittedName>
</protein>
<evidence type="ECO:0000256" key="2">
    <source>
        <dbReference type="ARBA" id="ARBA00010488"/>
    </source>
</evidence>
<evidence type="ECO:0000256" key="7">
    <source>
        <dbReference type="SAM" id="MobiDB-lite"/>
    </source>
</evidence>
<dbReference type="GO" id="GO:0005886">
    <property type="term" value="C:plasma membrane"/>
    <property type="evidence" value="ECO:0007669"/>
    <property type="project" value="UniProtKB-SubCell"/>
</dbReference>
<keyword evidence="3" id="KW-1003">Cell membrane</keyword>
<organism evidence="8 9">
    <name type="scientific">Streptomonospora litoralis</name>
    <dbReference type="NCBI Taxonomy" id="2498135"/>
    <lineage>
        <taxon>Bacteria</taxon>
        <taxon>Bacillati</taxon>
        <taxon>Actinomycetota</taxon>
        <taxon>Actinomycetes</taxon>
        <taxon>Streptosporangiales</taxon>
        <taxon>Nocardiopsidaceae</taxon>
        <taxon>Streptomonospora</taxon>
    </lineage>
</organism>
<dbReference type="KEGG" id="strr:EKD16_07695"/>
<dbReference type="EC" id="2.7.8.12" evidence="8"/>
<dbReference type="Proteomes" id="UP000292235">
    <property type="component" value="Chromosome"/>
</dbReference>
<dbReference type="PANTHER" id="PTHR37316">
    <property type="entry name" value="TEICHOIC ACID GLYCEROL-PHOSPHATE PRIMASE"/>
    <property type="match status" value="1"/>
</dbReference>
<dbReference type="PANTHER" id="PTHR37316:SF3">
    <property type="entry name" value="TEICHOIC ACID GLYCEROL-PHOSPHATE TRANSFERASE"/>
    <property type="match status" value="1"/>
</dbReference>
<dbReference type="Pfam" id="PF04464">
    <property type="entry name" value="Glyphos_transf"/>
    <property type="match status" value="1"/>
</dbReference>
<gene>
    <name evidence="8" type="primary">tagF</name>
    <name evidence="8" type="ORF">EKD16_07695</name>
</gene>
<feature type="compositionally biased region" description="Basic and acidic residues" evidence="7">
    <location>
        <begin position="53"/>
        <end position="63"/>
    </location>
</feature>
<dbReference type="GO" id="GO:0047355">
    <property type="term" value="F:CDP-glycerol glycerophosphotransferase activity"/>
    <property type="evidence" value="ECO:0007669"/>
    <property type="project" value="UniProtKB-EC"/>
</dbReference>
<evidence type="ECO:0000313" key="8">
    <source>
        <dbReference type="EMBL" id="QBI53335.1"/>
    </source>
</evidence>
<accession>A0A4P6PYT8</accession>
<dbReference type="SUPFAM" id="SSF53756">
    <property type="entry name" value="UDP-Glycosyltransferase/glycogen phosphorylase"/>
    <property type="match status" value="1"/>
</dbReference>
<dbReference type="InterPro" id="IPR029044">
    <property type="entry name" value="Nucleotide-diphossugar_trans"/>
</dbReference>
<feature type="region of interest" description="Disordered" evidence="7">
    <location>
        <begin position="38"/>
        <end position="147"/>
    </location>
</feature>
<keyword evidence="9" id="KW-1185">Reference proteome</keyword>
<dbReference type="EMBL" id="CP036455">
    <property type="protein sequence ID" value="QBI53335.1"/>
    <property type="molecule type" value="Genomic_DNA"/>
</dbReference>
<evidence type="ECO:0000313" key="9">
    <source>
        <dbReference type="Proteomes" id="UP000292235"/>
    </source>
</evidence>
<feature type="compositionally biased region" description="Acidic residues" evidence="7">
    <location>
        <begin position="118"/>
        <end position="127"/>
    </location>
</feature>